<comment type="caution">
    <text evidence="7">The sequence shown here is derived from an EMBL/GenBank/DDBJ whole genome shotgun (WGS) entry which is preliminary data.</text>
</comment>
<dbReference type="GO" id="GO:0016020">
    <property type="term" value="C:membrane"/>
    <property type="evidence" value="ECO:0007669"/>
    <property type="project" value="UniProtKB-SubCell"/>
</dbReference>
<dbReference type="GO" id="GO:0009100">
    <property type="term" value="P:glycoprotein metabolic process"/>
    <property type="evidence" value="ECO:0007669"/>
    <property type="project" value="UniProtKB-ARBA"/>
</dbReference>
<sequence>MVKISFVFILMIISAFLLTIQLIAFRYLIQKATKEEPFTWKILDQSLTTLQQYQIPLFLIDNLLLRNIENGFYRIKDFGSIAEEIRNRRRPKHNNRFRYNRKSDEIINDENQRSSLIEDSQSFHYDDYQECRIVCQTESKITHLATLSYYINQEIVTQLSNYLKDYYGLSVIVLKDIDSTLLHLNLHVTIITHIFIVDERIDLRKDSHVVHIAVFYERIDNSYWWQGPIRLTEQEERILHRQGLKRNALRLSYSGAIYEKTTILRTTIDGLQIFLPKPSKPFLLNSEQNRYFDCDLKRSYEFHNDYPKDESTEANEFRSKGKALLAKLNDLFENRLKLPFWLSSGTLLGYYRQCDFIVYSGDIDIGMWADDFREEIVEILSINNLPLIHWFGRRNDSLELSFLFEDIKLDIFFFYREKDHYWNGGTQAKSGLKFKYAFPKFTLCWTDFVGLLVRVPCETESYIVANYGKDWRVPIKDWDWKSSPSNVRPNGQWKPNEWSETIRLIPVPIL</sequence>
<protein>
    <submittedName>
        <fullName evidence="7">Fukutin-like protein</fullName>
    </submittedName>
</protein>
<evidence type="ECO:0000256" key="4">
    <source>
        <dbReference type="ARBA" id="ARBA00023136"/>
    </source>
</evidence>
<dbReference type="InterPro" id="IPR007074">
    <property type="entry name" value="LicD/FKTN/FKRP_NTP_transf"/>
</dbReference>
<name>A0A132A359_SARSC</name>
<reference evidence="7 8" key="1">
    <citation type="journal article" date="2015" name="Parasit. Vectors">
        <title>Draft genome of the scabies mite.</title>
        <authorList>
            <person name="Rider S.D.Jr."/>
            <person name="Morgan M.S."/>
            <person name="Arlian L.G."/>
        </authorList>
    </citation>
    <scope>NUCLEOTIDE SEQUENCE [LARGE SCALE GENOMIC DNA]</scope>
    <source>
        <strain evidence="7">Arlian Lab</strain>
    </source>
</reference>
<dbReference type="VEuPathDB" id="VectorBase:SSCA003806"/>
<dbReference type="Pfam" id="PF19737">
    <property type="entry name" value="FKTN_N"/>
    <property type="match status" value="1"/>
</dbReference>
<dbReference type="InterPro" id="IPR045587">
    <property type="entry name" value="FKTN_N"/>
</dbReference>
<dbReference type="Pfam" id="PF04991">
    <property type="entry name" value="LicD"/>
    <property type="match status" value="1"/>
</dbReference>
<keyword evidence="4" id="KW-0472">Membrane</keyword>
<keyword evidence="3" id="KW-1133">Transmembrane helix</keyword>
<evidence type="ECO:0000259" key="5">
    <source>
        <dbReference type="Pfam" id="PF04991"/>
    </source>
</evidence>
<feature type="domain" description="Ribitol-5-phosphate transferase FKTN N-terminal" evidence="6">
    <location>
        <begin position="126"/>
        <end position="322"/>
    </location>
</feature>
<dbReference type="OrthoDB" id="444255at2759"/>
<dbReference type="Proteomes" id="UP000616769">
    <property type="component" value="Unassembled WGS sequence"/>
</dbReference>
<gene>
    <name evidence="7" type="ORF">QR98_0038940</name>
</gene>
<keyword evidence="2" id="KW-0812">Transmembrane</keyword>
<evidence type="ECO:0000259" key="6">
    <source>
        <dbReference type="Pfam" id="PF19737"/>
    </source>
</evidence>
<accession>A0A132A359</accession>
<comment type="subcellular location">
    <subcellularLocation>
        <location evidence="1">Membrane</location>
        <topology evidence="1">Single-pass membrane protein</topology>
    </subcellularLocation>
</comment>
<dbReference type="PANTHER" id="PTHR15407">
    <property type="entry name" value="FUKUTIN-RELATED"/>
    <property type="match status" value="1"/>
</dbReference>
<organism evidence="7 8">
    <name type="scientific">Sarcoptes scabiei</name>
    <name type="common">Itch mite</name>
    <name type="synonym">Acarus scabiei</name>
    <dbReference type="NCBI Taxonomy" id="52283"/>
    <lineage>
        <taxon>Eukaryota</taxon>
        <taxon>Metazoa</taxon>
        <taxon>Ecdysozoa</taxon>
        <taxon>Arthropoda</taxon>
        <taxon>Chelicerata</taxon>
        <taxon>Arachnida</taxon>
        <taxon>Acari</taxon>
        <taxon>Acariformes</taxon>
        <taxon>Sarcoptiformes</taxon>
        <taxon>Astigmata</taxon>
        <taxon>Psoroptidia</taxon>
        <taxon>Sarcoptoidea</taxon>
        <taxon>Sarcoptidae</taxon>
        <taxon>Sarcoptinae</taxon>
        <taxon>Sarcoptes</taxon>
    </lineage>
</organism>
<dbReference type="InterPro" id="IPR009644">
    <property type="entry name" value="FKTN/MNN4/W02B3.4-1"/>
</dbReference>
<evidence type="ECO:0000313" key="7">
    <source>
        <dbReference type="EMBL" id="KPM05432.1"/>
    </source>
</evidence>
<evidence type="ECO:0000256" key="2">
    <source>
        <dbReference type="ARBA" id="ARBA00022692"/>
    </source>
</evidence>
<evidence type="ECO:0000313" key="8">
    <source>
        <dbReference type="Proteomes" id="UP000616769"/>
    </source>
</evidence>
<dbReference type="EMBL" id="JXLN01010268">
    <property type="protein sequence ID" value="KPM05432.1"/>
    <property type="molecule type" value="Genomic_DNA"/>
</dbReference>
<dbReference type="PANTHER" id="PTHR15407:SF28">
    <property type="entry name" value="RIBITOL-5-PHOSPHATE TRANSFERASE FKTN"/>
    <property type="match status" value="1"/>
</dbReference>
<proteinExistence type="predicted"/>
<feature type="domain" description="LicD/FKTN/FKRP nucleotidyltransferase" evidence="5">
    <location>
        <begin position="336"/>
        <end position="372"/>
    </location>
</feature>
<evidence type="ECO:0000256" key="3">
    <source>
        <dbReference type="ARBA" id="ARBA00022989"/>
    </source>
</evidence>
<evidence type="ECO:0000256" key="1">
    <source>
        <dbReference type="ARBA" id="ARBA00004167"/>
    </source>
</evidence>
<dbReference type="AlphaFoldDB" id="A0A132A359"/>